<comment type="caution">
    <text evidence="1">The sequence shown here is derived from an EMBL/GenBank/DDBJ whole genome shotgun (WGS) entry which is preliminary data.</text>
</comment>
<organism evidence="1 2">
    <name type="scientific">Streblomastix strix</name>
    <dbReference type="NCBI Taxonomy" id="222440"/>
    <lineage>
        <taxon>Eukaryota</taxon>
        <taxon>Metamonada</taxon>
        <taxon>Preaxostyla</taxon>
        <taxon>Oxymonadida</taxon>
        <taxon>Streblomastigidae</taxon>
        <taxon>Streblomastix</taxon>
    </lineage>
</organism>
<name>A0A5J4V8N4_9EUKA</name>
<proteinExistence type="predicted"/>
<feature type="non-terminal residue" evidence="1">
    <location>
        <position position="1"/>
    </location>
</feature>
<reference evidence="1 2" key="1">
    <citation type="submission" date="2019-03" db="EMBL/GenBank/DDBJ databases">
        <title>Single cell metagenomics reveals metabolic interactions within the superorganism composed of flagellate Streblomastix strix and complex community of Bacteroidetes bacteria on its surface.</title>
        <authorList>
            <person name="Treitli S.C."/>
            <person name="Kolisko M."/>
            <person name="Husnik F."/>
            <person name="Keeling P."/>
            <person name="Hampl V."/>
        </authorList>
    </citation>
    <scope>NUCLEOTIDE SEQUENCE [LARGE SCALE GENOMIC DNA]</scope>
    <source>
        <strain evidence="1">ST1C</strain>
    </source>
</reference>
<dbReference type="Proteomes" id="UP000324800">
    <property type="component" value="Unassembled WGS sequence"/>
</dbReference>
<evidence type="ECO:0000313" key="1">
    <source>
        <dbReference type="EMBL" id="KAA6378812.1"/>
    </source>
</evidence>
<protein>
    <submittedName>
        <fullName evidence="1">Uncharacterized protein</fullName>
    </submittedName>
</protein>
<accession>A0A5J4V8N4</accession>
<sequence length="162" mass="18534">IDILPGSEISLTPPSQVIITQKQQLYLARFFTVAAFQPLSHTPYTSTIIPPPSYRCATYMVVKIEVRVSFELKLAARFEWRRIWRFLQSMGLIVEIRLDKSIRISVISITAPKKILMNIAHVFKSSCCFYVMITCEGGVNEISEPGNMSILDELYYQLLLLI</sequence>
<dbReference type="AlphaFoldDB" id="A0A5J4V8N4"/>
<evidence type="ECO:0000313" key="2">
    <source>
        <dbReference type="Proteomes" id="UP000324800"/>
    </source>
</evidence>
<gene>
    <name evidence="1" type="ORF">EZS28_025660</name>
</gene>
<dbReference type="EMBL" id="SNRW01008905">
    <property type="protein sequence ID" value="KAA6378812.1"/>
    <property type="molecule type" value="Genomic_DNA"/>
</dbReference>